<dbReference type="AlphaFoldDB" id="A0AAE4ALH6"/>
<keyword evidence="6 8" id="KW-1133">Transmembrane helix</keyword>
<accession>A0AAE4ALH6</accession>
<keyword evidence="5 8" id="KW-0812">Transmembrane</keyword>
<gene>
    <name evidence="9" type="ORF">J2S20_001224</name>
</gene>
<feature type="transmembrane region" description="Helical" evidence="8">
    <location>
        <begin position="108"/>
        <end position="129"/>
    </location>
</feature>
<protein>
    <submittedName>
        <fullName evidence="9">PurR-regulated permease PerM</fullName>
    </submittedName>
</protein>
<evidence type="ECO:0000256" key="6">
    <source>
        <dbReference type="ARBA" id="ARBA00022989"/>
    </source>
</evidence>
<comment type="caution">
    <text evidence="9">The sequence shown here is derived from an EMBL/GenBank/DDBJ whole genome shotgun (WGS) entry which is preliminary data.</text>
</comment>
<comment type="similarity">
    <text evidence="2">Belongs to the autoinducer-2 exporter (AI-2E) (TC 2.A.86) family.</text>
</comment>
<feature type="transmembrane region" description="Helical" evidence="8">
    <location>
        <begin position="290"/>
        <end position="311"/>
    </location>
</feature>
<evidence type="ECO:0000313" key="9">
    <source>
        <dbReference type="EMBL" id="MDQ0152532.1"/>
    </source>
</evidence>
<feature type="transmembrane region" description="Helical" evidence="8">
    <location>
        <begin position="264"/>
        <end position="283"/>
    </location>
</feature>
<evidence type="ECO:0000256" key="4">
    <source>
        <dbReference type="ARBA" id="ARBA00022475"/>
    </source>
</evidence>
<comment type="subcellular location">
    <subcellularLocation>
        <location evidence="1">Cell membrane</location>
        <topology evidence="1">Multi-pass membrane protein</topology>
    </subcellularLocation>
</comment>
<evidence type="ECO:0000313" key="10">
    <source>
        <dbReference type="Proteomes" id="UP001241537"/>
    </source>
</evidence>
<keyword evidence="4" id="KW-1003">Cell membrane</keyword>
<dbReference type="GO" id="GO:0005886">
    <property type="term" value="C:plasma membrane"/>
    <property type="evidence" value="ECO:0007669"/>
    <property type="project" value="UniProtKB-SubCell"/>
</dbReference>
<dbReference type="PANTHER" id="PTHR21716">
    <property type="entry name" value="TRANSMEMBRANE PROTEIN"/>
    <property type="match status" value="1"/>
</dbReference>
<evidence type="ECO:0000256" key="8">
    <source>
        <dbReference type="SAM" id="Phobius"/>
    </source>
</evidence>
<dbReference type="PANTHER" id="PTHR21716:SF53">
    <property type="entry name" value="PERMEASE PERM-RELATED"/>
    <property type="match status" value="1"/>
</dbReference>
<feature type="transmembrane region" description="Helical" evidence="8">
    <location>
        <begin position="203"/>
        <end position="224"/>
    </location>
</feature>
<dbReference type="Pfam" id="PF01594">
    <property type="entry name" value="AI-2E_transport"/>
    <property type="match status" value="1"/>
</dbReference>
<proteinExistence type="inferred from homology"/>
<feature type="transmembrane region" description="Helical" evidence="8">
    <location>
        <begin position="46"/>
        <end position="67"/>
    </location>
</feature>
<name>A0AAE4ALH6_9FIRM</name>
<evidence type="ECO:0000256" key="2">
    <source>
        <dbReference type="ARBA" id="ARBA00009773"/>
    </source>
</evidence>
<keyword evidence="10" id="KW-1185">Reference proteome</keyword>
<reference evidence="9" key="1">
    <citation type="submission" date="2023-07" db="EMBL/GenBank/DDBJ databases">
        <title>Genomic Encyclopedia of Type Strains, Phase IV (KMG-IV): sequencing the most valuable type-strain genomes for metagenomic binning, comparative biology and taxonomic classification.</title>
        <authorList>
            <person name="Goeker M."/>
        </authorList>
    </citation>
    <scope>NUCLEOTIDE SEQUENCE</scope>
    <source>
        <strain evidence="9">DSM 19659</strain>
    </source>
</reference>
<keyword evidence="7 8" id="KW-0472">Membrane</keyword>
<organism evidence="9 10">
    <name type="scientific">Moryella indoligenes</name>
    <dbReference type="NCBI Taxonomy" id="371674"/>
    <lineage>
        <taxon>Bacteria</taxon>
        <taxon>Bacillati</taxon>
        <taxon>Bacillota</taxon>
        <taxon>Clostridia</taxon>
        <taxon>Lachnospirales</taxon>
        <taxon>Lachnospiraceae</taxon>
        <taxon>Moryella</taxon>
    </lineage>
</organism>
<feature type="transmembrane region" description="Helical" evidence="8">
    <location>
        <begin position="12"/>
        <end position="34"/>
    </location>
</feature>
<evidence type="ECO:0000256" key="7">
    <source>
        <dbReference type="ARBA" id="ARBA00023136"/>
    </source>
</evidence>
<feature type="transmembrane region" description="Helical" evidence="8">
    <location>
        <begin position="317"/>
        <end position="338"/>
    </location>
</feature>
<dbReference type="InterPro" id="IPR002549">
    <property type="entry name" value="AI-2E-like"/>
</dbReference>
<evidence type="ECO:0000256" key="5">
    <source>
        <dbReference type="ARBA" id="ARBA00022692"/>
    </source>
</evidence>
<evidence type="ECO:0000256" key="3">
    <source>
        <dbReference type="ARBA" id="ARBA00022448"/>
    </source>
</evidence>
<sequence length="431" mass="48439">MFSEKNRPYISWGVTAFSVIVAALLVSFLINRFGEVSRFFATITKILMPVIYGFVMSFLMAPTYNAITGTLSGMISGETAADRKRWSRLGAEEQERRRKFGGMIARSVATLLCVIIILAILTALIAMLIPQLIQGVRELIRNLPENATSVSAVIHSSFFGGDEEMESMVLSIYDQIYSTLDNWITSDFMPNLNKYISQMTDGVVKILAVLKNFFIGLIVMAYGLNMKDLLSAQTKKMIYAFFPIRVANDIITEARFVKSVFSNFIVGKIIDSVIIGIICYICMSFMKMPYTLLISVFVGVTNVIPFFGPFIGAIPSALILLMTSPFYVLQFCIFILILQQFDGNILGPRILGSTTGVSSFWVLFSILFFGGIWGIVGMVVGIPTFAVITRLTERLIRHRLARRKLPVETEHYAELDSIEKESFEFHYREKL</sequence>
<dbReference type="GO" id="GO:0055085">
    <property type="term" value="P:transmembrane transport"/>
    <property type="evidence" value="ECO:0007669"/>
    <property type="project" value="TreeGrafter"/>
</dbReference>
<evidence type="ECO:0000256" key="1">
    <source>
        <dbReference type="ARBA" id="ARBA00004651"/>
    </source>
</evidence>
<dbReference type="Proteomes" id="UP001241537">
    <property type="component" value="Unassembled WGS sequence"/>
</dbReference>
<keyword evidence="3" id="KW-0813">Transport</keyword>
<dbReference type="EMBL" id="JAUSTO010000006">
    <property type="protein sequence ID" value="MDQ0152532.1"/>
    <property type="molecule type" value="Genomic_DNA"/>
</dbReference>
<dbReference type="RefSeq" id="WP_106611774.1">
    <property type="nucleotide sequence ID" value="NZ_JAUSTO010000006.1"/>
</dbReference>